<reference evidence="1 2" key="1">
    <citation type="submission" date="2019-08" db="EMBL/GenBank/DDBJ databases">
        <authorList>
            <person name="Peeters C."/>
        </authorList>
    </citation>
    <scope>NUCLEOTIDE SEQUENCE [LARGE SCALE GENOMIC DNA]</scope>
    <source>
        <strain evidence="1 2">LMG 31121</strain>
    </source>
</reference>
<proteinExistence type="predicted"/>
<protein>
    <submittedName>
        <fullName evidence="1">Uncharacterized protein</fullName>
    </submittedName>
</protein>
<dbReference type="Gene3D" id="2.60.120.260">
    <property type="entry name" value="Galactose-binding domain-like"/>
    <property type="match status" value="1"/>
</dbReference>
<accession>A0A5E5B9K0</accession>
<dbReference type="RefSeq" id="WP_150809934.1">
    <property type="nucleotide sequence ID" value="NZ_CABPSR010000007.1"/>
</dbReference>
<sequence length="196" mass="21972">MIDQQSTGELLTNGHFATGDFSGWSVSDAEKIFLARQENGHVAVLMPLPYDTRVVLRQEVARQRASGSYIFSFWLRTSDKRGDALPDTTRKTTIHLWVHPLDGGTGHWVSLNPVAVPFWSKLVYRFSLEDRGEVRFEIYFNNESGRPDASHSLPIGREGYQQLAVIDESQDLVAPADADVGECPYAIRDVSLFKTA</sequence>
<gene>
    <name evidence="1" type="ORF">PSP31121_03133</name>
</gene>
<organism evidence="1 2">
    <name type="scientific">Pandoraea sputorum</name>
    <dbReference type="NCBI Taxonomy" id="93222"/>
    <lineage>
        <taxon>Bacteria</taxon>
        <taxon>Pseudomonadati</taxon>
        <taxon>Pseudomonadota</taxon>
        <taxon>Betaproteobacteria</taxon>
        <taxon>Burkholderiales</taxon>
        <taxon>Burkholderiaceae</taxon>
        <taxon>Pandoraea</taxon>
    </lineage>
</organism>
<evidence type="ECO:0000313" key="1">
    <source>
        <dbReference type="EMBL" id="VVE81283.1"/>
    </source>
</evidence>
<dbReference type="Proteomes" id="UP000335538">
    <property type="component" value="Unassembled WGS sequence"/>
</dbReference>
<evidence type="ECO:0000313" key="2">
    <source>
        <dbReference type="Proteomes" id="UP000335538"/>
    </source>
</evidence>
<dbReference type="AlphaFoldDB" id="A0A5E5B9K0"/>
<name>A0A5E5B9K0_9BURK</name>
<dbReference type="EMBL" id="CABPSR010000007">
    <property type="protein sequence ID" value="VVE81283.1"/>
    <property type="molecule type" value="Genomic_DNA"/>
</dbReference>